<gene>
    <name evidence="1" type="ORF">F9802_03440</name>
</gene>
<dbReference type="AlphaFoldDB" id="A0A6I1FR09"/>
<comment type="caution">
    <text evidence="1">The sequence shown here is derived from an EMBL/GenBank/DDBJ whole genome shotgun (WGS) entry which is preliminary data.</text>
</comment>
<dbReference type="Proteomes" id="UP000429595">
    <property type="component" value="Unassembled WGS sequence"/>
</dbReference>
<protein>
    <submittedName>
        <fullName evidence="1">Uncharacterized protein</fullName>
    </submittedName>
</protein>
<accession>A0A6I1FR09</accession>
<evidence type="ECO:0000313" key="1">
    <source>
        <dbReference type="EMBL" id="KAB7709172.1"/>
    </source>
</evidence>
<proteinExistence type="predicted"/>
<organism evidence="1 2">
    <name type="scientific">Bacillus aerolatus</name>
    <dbReference type="NCBI Taxonomy" id="2653354"/>
    <lineage>
        <taxon>Bacteria</taxon>
        <taxon>Bacillati</taxon>
        <taxon>Bacillota</taxon>
        <taxon>Bacilli</taxon>
        <taxon>Bacillales</taxon>
        <taxon>Bacillaceae</taxon>
        <taxon>Bacillus</taxon>
    </lineage>
</organism>
<dbReference type="EMBL" id="WEIO01000001">
    <property type="protein sequence ID" value="KAB7709172.1"/>
    <property type="molecule type" value="Genomic_DNA"/>
</dbReference>
<dbReference type="RefSeq" id="WP_152149698.1">
    <property type="nucleotide sequence ID" value="NZ_WEIO01000001.1"/>
</dbReference>
<name>A0A6I1FR09_9BACI</name>
<reference evidence="1 2" key="1">
    <citation type="submission" date="2019-10" db="EMBL/GenBank/DDBJ databases">
        <title>Bacillus aerolatum sp. nov., isolated from bioaerosol of sport playgrounds.</title>
        <authorList>
            <person name="Chen P."/>
            <person name="Zhang G."/>
        </authorList>
    </citation>
    <scope>NUCLEOTIDE SEQUENCE [LARGE SCALE GENOMIC DNA]</scope>
    <source>
        <strain evidence="1 2">CX253</strain>
    </source>
</reference>
<evidence type="ECO:0000313" key="2">
    <source>
        <dbReference type="Proteomes" id="UP000429595"/>
    </source>
</evidence>
<sequence>MNNQRGMMASLLAVGATGAAIYGISRGLRNGTFQQLSQTVSNALNSQPIQQMANPMLGMAANQPLQQTLSNQNNQ</sequence>
<keyword evidence="2" id="KW-1185">Reference proteome</keyword>